<feature type="region of interest" description="Disordered" evidence="1">
    <location>
        <begin position="129"/>
        <end position="151"/>
    </location>
</feature>
<evidence type="ECO:0000256" key="2">
    <source>
        <dbReference type="SAM" id="Phobius"/>
    </source>
</evidence>
<gene>
    <name evidence="3" type="ORF">PAC_04400</name>
</gene>
<dbReference type="AlphaFoldDB" id="A0A1L7WP13"/>
<evidence type="ECO:0000313" key="4">
    <source>
        <dbReference type="Proteomes" id="UP000184330"/>
    </source>
</evidence>
<keyword evidence="2" id="KW-1133">Transmembrane helix</keyword>
<feature type="transmembrane region" description="Helical" evidence="2">
    <location>
        <begin position="56"/>
        <end position="75"/>
    </location>
</feature>
<organism evidence="3 4">
    <name type="scientific">Phialocephala subalpina</name>
    <dbReference type="NCBI Taxonomy" id="576137"/>
    <lineage>
        <taxon>Eukaryota</taxon>
        <taxon>Fungi</taxon>
        <taxon>Dikarya</taxon>
        <taxon>Ascomycota</taxon>
        <taxon>Pezizomycotina</taxon>
        <taxon>Leotiomycetes</taxon>
        <taxon>Helotiales</taxon>
        <taxon>Mollisiaceae</taxon>
        <taxon>Phialocephala</taxon>
        <taxon>Phialocephala fortinii species complex</taxon>
    </lineage>
</organism>
<keyword evidence="4" id="KW-1185">Reference proteome</keyword>
<dbReference type="EMBL" id="FJOG01000005">
    <property type="protein sequence ID" value="CZR54516.1"/>
    <property type="molecule type" value="Genomic_DNA"/>
</dbReference>
<reference evidence="3 4" key="1">
    <citation type="submission" date="2016-03" db="EMBL/GenBank/DDBJ databases">
        <authorList>
            <person name="Ploux O."/>
        </authorList>
    </citation>
    <scope>NUCLEOTIDE SEQUENCE [LARGE SCALE GENOMIC DNA]</scope>
    <source>
        <strain evidence="3 4">UAMH 11012</strain>
    </source>
</reference>
<evidence type="ECO:0000256" key="1">
    <source>
        <dbReference type="SAM" id="MobiDB-lite"/>
    </source>
</evidence>
<dbReference type="Proteomes" id="UP000184330">
    <property type="component" value="Unassembled WGS sequence"/>
</dbReference>
<accession>A0A1L7WP13</accession>
<evidence type="ECO:0000313" key="3">
    <source>
        <dbReference type="EMBL" id="CZR54516.1"/>
    </source>
</evidence>
<sequence>MASYTVHLAYITPRVWPTPTIAVRLRCDDTWWHPKNCYRVEPPSTPSLSAPTCDPFWFALIALFLCLLFGAIFNISRATRRKPAAATPADIDGLVSSFESFNINTTPSPPRRLAAPPDALLSLQPRPQIRRQPQPQPHHKHQQISSTRRVTRSISRALGSRGL</sequence>
<proteinExistence type="predicted"/>
<keyword evidence="2" id="KW-0472">Membrane</keyword>
<keyword evidence="2" id="KW-0812">Transmembrane</keyword>
<protein>
    <submittedName>
        <fullName evidence="3">Uncharacterized protein</fullName>
    </submittedName>
</protein>
<name>A0A1L7WP13_9HELO</name>